<dbReference type="EMBL" id="JASMWN010000039">
    <property type="protein sequence ID" value="MDU9006991.1"/>
    <property type="molecule type" value="Genomic_DNA"/>
</dbReference>
<dbReference type="SUPFAM" id="SSF46785">
    <property type="entry name" value="Winged helix' DNA-binding domain"/>
    <property type="match status" value="1"/>
</dbReference>
<dbReference type="InterPro" id="IPR023187">
    <property type="entry name" value="Tscrpt_reg_MarR-type_CS"/>
</dbReference>
<keyword evidence="1" id="KW-0805">Transcription regulation</keyword>
<dbReference type="PROSITE" id="PS01117">
    <property type="entry name" value="HTH_MARR_1"/>
    <property type="match status" value="1"/>
</dbReference>
<dbReference type="RefSeq" id="WP_316782459.1">
    <property type="nucleotide sequence ID" value="NZ_JASMWN010000039.1"/>
</dbReference>
<keyword evidence="2" id="KW-0238">DNA-binding</keyword>
<dbReference type="Gene3D" id="1.10.10.10">
    <property type="entry name" value="Winged helix-like DNA-binding domain superfamily/Winged helix DNA-binding domain"/>
    <property type="match status" value="1"/>
</dbReference>
<reference evidence="6" key="1">
    <citation type="submission" date="2023-05" db="EMBL/GenBank/DDBJ databases">
        <title>Sedimentitalea sp. nov. JM2-8.</title>
        <authorList>
            <person name="Huang J."/>
        </authorList>
    </citation>
    <scope>NUCLEOTIDE SEQUENCE [LARGE SCALE GENOMIC DNA]</scope>
    <source>
        <strain evidence="6">KHS03</strain>
    </source>
</reference>
<evidence type="ECO:0000256" key="2">
    <source>
        <dbReference type="ARBA" id="ARBA00023125"/>
    </source>
</evidence>
<dbReference type="PANTHER" id="PTHR33164">
    <property type="entry name" value="TRANSCRIPTIONAL REGULATOR, MARR FAMILY"/>
    <property type="match status" value="1"/>
</dbReference>
<protein>
    <submittedName>
        <fullName evidence="5">MarR family transcriptional regulator</fullName>
    </submittedName>
</protein>
<dbReference type="PANTHER" id="PTHR33164:SF95">
    <property type="entry name" value="TRANSCRIPTIONAL REGULATOR"/>
    <property type="match status" value="1"/>
</dbReference>
<keyword evidence="6" id="KW-1185">Reference proteome</keyword>
<feature type="domain" description="HTH marR-type" evidence="4">
    <location>
        <begin position="1"/>
        <end position="138"/>
    </location>
</feature>
<evidence type="ECO:0000259" key="4">
    <source>
        <dbReference type="PROSITE" id="PS50995"/>
    </source>
</evidence>
<proteinExistence type="predicted"/>
<dbReference type="PROSITE" id="PS50995">
    <property type="entry name" value="HTH_MARR_2"/>
    <property type="match status" value="1"/>
</dbReference>
<keyword evidence="3" id="KW-0804">Transcription</keyword>
<dbReference type="InterPro" id="IPR036390">
    <property type="entry name" value="WH_DNA-bd_sf"/>
</dbReference>
<dbReference type="InterPro" id="IPR036388">
    <property type="entry name" value="WH-like_DNA-bd_sf"/>
</dbReference>
<evidence type="ECO:0000313" key="6">
    <source>
        <dbReference type="Proteomes" id="UP001255416"/>
    </source>
</evidence>
<gene>
    <name evidence="5" type="ORF">QO231_24515</name>
</gene>
<name>A0ABU3VLE0_9RHOB</name>
<dbReference type="PRINTS" id="PR00598">
    <property type="entry name" value="HTHMARR"/>
</dbReference>
<dbReference type="SMART" id="SM00347">
    <property type="entry name" value="HTH_MARR"/>
    <property type="match status" value="1"/>
</dbReference>
<dbReference type="InterPro" id="IPR039422">
    <property type="entry name" value="MarR/SlyA-like"/>
</dbReference>
<organism evidence="5 6">
    <name type="scientific">Sedimentitalea todarodis</name>
    <dbReference type="NCBI Taxonomy" id="1631240"/>
    <lineage>
        <taxon>Bacteria</taxon>
        <taxon>Pseudomonadati</taxon>
        <taxon>Pseudomonadota</taxon>
        <taxon>Alphaproteobacteria</taxon>
        <taxon>Rhodobacterales</taxon>
        <taxon>Paracoccaceae</taxon>
        <taxon>Sedimentitalea</taxon>
    </lineage>
</organism>
<comment type="caution">
    <text evidence="5">The sequence shown here is derived from an EMBL/GenBank/DDBJ whole genome shotgun (WGS) entry which is preliminary data.</text>
</comment>
<evidence type="ECO:0000313" key="5">
    <source>
        <dbReference type="EMBL" id="MDU9006991.1"/>
    </source>
</evidence>
<dbReference type="Pfam" id="PF12802">
    <property type="entry name" value="MarR_2"/>
    <property type="match status" value="1"/>
</dbReference>
<dbReference type="Proteomes" id="UP001255416">
    <property type="component" value="Unassembled WGS sequence"/>
</dbReference>
<sequence length="152" mass="16806">MELFEMAGHLLRRLHQNSTHVFQVRTKKAGFDMTPVQFAAMSAIHAHPDVDQATVAAMIAYDRATIGGVIDRLEQKGLVAREVSKSDRRAKQVRLTKDGENLLSAVSPVVRDLQFELMSGLEPKERATFLALAKKAAAHLAEEPARPHSPDK</sequence>
<dbReference type="InterPro" id="IPR000835">
    <property type="entry name" value="HTH_MarR-typ"/>
</dbReference>
<evidence type="ECO:0000256" key="3">
    <source>
        <dbReference type="ARBA" id="ARBA00023163"/>
    </source>
</evidence>
<evidence type="ECO:0000256" key="1">
    <source>
        <dbReference type="ARBA" id="ARBA00023015"/>
    </source>
</evidence>
<accession>A0ABU3VLE0</accession>